<sequence length="447" mass="49916" precursor="true">MDRSKSCIKALIIVSFGLLAVTVSAATDFTLSPDEPLFTSVYNYSIMTNTGESCNSPGWSLDGCEIAFVCRKWKEPCNCTSLWEGCVEGPALLNIMNSDGSDRRILSNLTVLSVPSWNPQGTHLLILGGEYTDSFQNPENKGYWLVAKDGSNQQFLFNDSVLSYSWSPDGSNIAYLSKVKGICLEKNVDGTCNYEQNAYVLKIFNLSTSLSRELNQVSDPQWIQQSIKWTEDGKEVVFLSQENRTSYGQYLLVRVNVETGQVNEIPVVTDSDYRVSMVAWNPCSDIFAYLTNTSFNNTNLVRIVDPIEGTDIPLTKEGYHTLLSWNPDGTRLGYSYHGDIWVINPDGTDVTRLTMNGSIRSFSWQPNGSCIVFNENEKVTDCEPQLGYFGIGWPQQEKIWQNWTTASRIGVMDLDKPVESSIPSPIFDILAVILATGVLVVIGHKRR</sequence>
<evidence type="ECO:0000313" key="2">
    <source>
        <dbReference type="EMBL" id="ADN36692.1"/>
    </source>
</evidence>
<keyword evidence="1" id="KW-0472">Membrane</keyword>
<dbReference type="PANTHER" id="PTHR36842:SF1">
    <property type="entry name" value="PROTEIN TOLB"/>
    <property type="match status" value="1"/>
</dbReference>
<proteinExistence type="predicted"/>
<dbReference type="KEGG" id="mpi:Mpet_1941"/>
<dbReference type="Gene3D" id="2.120.10.30">
    <property type="entry name" value="TolB, C-terminal domain"/>
    <property type="match status" value="2"/>
</dbReference>
<name>E1RJ22_METP4</name>
<evidence type="ECO:0008006" key="4">
    <source>
        <dbReference type="Google" id="ProtNLM"/>
    </source>
</evidence>
<dbReference type="STRING" id="679926.Mpet_1941"/>
<dbReference type="SUPFAM" id="SSF82171">
    <property type="entry name" value="DPP6 N-terminal domain-like"/>
    <property type="match status" value="1"/>
</dbReference>
<dbReference type="GeneID" id="9744418"/>
<dbReference type="AlphaFoldDB" id="E1RJ22"/>
<accession>E1RJ22</accession>
<protein>
    <recommendedName>
        <fullName evidence="4">WD40 domain protein beta Propeller</fullName>
    </recommendedName>
</protein>
<dbReference type="EMBL" id="CP002117">
    <property type="protein sequence ID" value="ADN36692.1"/>
    <property type="molecule type" value="Genomic_DNA"/>
</dbReference>
<keyword evidence="1" id="KW-0812">Transmembrane</keyword>
<dbReference type="eggNOG" id="arCOG03383">
    <property type="taxonomic scope" value="Archaea"/>
</dbReference>
<organism evidence="2 3">
    <name type="scientific">Methanolacinia petrolearia (strain DSM 11571 / OCM 486 / SEBR 4847)</name>
    <name type="common">Methanoplanus petrolearius</name>
    <dbReference type="NCBI Taxonomy" id="679926"/>
    <lineage>
        <taxon>Archaea</taxon>
        <taxon>Methanobacteriati</taxon>
        <taxon>Methanobacteriota</taxon>
        <taxon>Stenosarchaea group</taxon>
        <taxon>Methanomicrobia</taxon>
        <taxon>Methanomicrobiales</taxon>
        <taxon>Methanomicrobiaceae</taxon>
        <taxon>Methanolacinia</taxon>
    </lineage>
</organism>
<dbReference type="HOGENOM" id="CLU_611956_0_0_2"/>
<feature type="transmembrane region" description="Helical" evidence="1">
    <location>
        <begin position="422"/>
        <end position="442"/>
    </location>
</feature>
<dbReference type="RefSeq" id="WP_013329869.1">
    <property type="nucleotide sequence ID" value="NC_014507.1"/>
</dbReference>
<keyword evidence="3" id="KW-1185">Reference proteome</keyword>
<keyword evidence="1" id="KW-1133">Transmembrane helix</keyword>
<reference evidence="2 3" key="1">
    <citation type="journal article" date="2010" name="Stand. Genomic Sci.">
        <title>Complete genome sequence of Methanoplanus petrolearius type strain (SEBR 4847).</title>
        <authorList>
            <person name="Brambilla E."/>
            <person name="Djao O.D."/>
            <person name="Daligault H."/>
            <person name="Lapidus A."/>
            <person name="Lucas S."/>
            <person name="Hammon N."/>
            <person name="Nolan M."/>
            <person name="Tice H."/>
            <person name="Cheng J.F."/>
            <person name="Han C."/>
            <person name="Tapia R."/>
            <person name="Goodwin L."/>
            <person name="Pitluck S."/>
            <person name="Liolios K."/>
            <person name="Ivanova N."/>
            <person name="Mavromatis K."/>
            <person name="Mikhailova N."/>
            <person name="Pati A."/>
            <person name="Chen A."/>
            <person name="Palaniappan K."/>
            <person name="Land M."/>
            <person name="Hauser L."/>
            <person name="Chang Y.J."/>
            <person name="Jeffries C.D."/>
            <person name="Rohde M."/>
            <person name="Spring S."/>
            <person name="Sikorski J."/>
            <person name="Goker M."/>
            <person name="Woyke T."/>
            <person name="Bristow J."/>
            <person name="Eisen J.A."/>
            <person name="Markowitz V."/>
            <person name="Hugenholtz P."/>
            <person name="Kyrpides N.C."/>
            <person name="Klenk H.P."/>
        </authorList>
    </citation>
    <scope>NUCLEOTIDE SEQUENCE [LARGE SCALE GENOMIC DNA]</scope>
    <source>
        <strain evidence="3">DSM 11571 / OCM 486 / SEBR 4847</strain>
    </source>
</reference>
<gene>
    <name evidence="2" type="ordered locus">Mpet_1941</name>
</gene>
<dbReference type="OrthoDB" id="25019at2157"/>
<dbReference type="PANTHER" id="PTHR36842">
    <property type="entry name" value="PROTEIN TOLB HOMOLOG"/>
    <property type="match status" value="1"/>
</dbReference>
<evidence type="ECO:0000313" key="3">
    <source>
        <dbReference type="Proteomes" id="UP000006565"/>
    </source>
</evidence>
<evidence type="ECO:0000256" key="1">
    <source>
        <dbReference type="SAM" id="Phobius"/>
    </source>
</evidence>
<dbReference type="InterPro" id="IPR011042">
    <property type="entry name" value="6-blade_b-propeller_TolB-like"/>
</dbReference>
<dbReference type="Proteomes" id="UP000006565">
    <property type="component" value="Chromosome"/>
</dbReference>